<dbReference type="EMBL" id="DPVV01000569">
    <property type="protein sequence ID" value="HCL04166.1"/>
    <property type="molecule type" value="Genomic_DNA"/>
</dbReference>
<dbReference type="InterPro" id="IPR004394">
    <property type="entry name" value="Iojap/RsfS/C7orf30"/>
</dbReference>
<dbReference type="Pfam" id="PF02410">
    <property type="entry name" value="RsfS"/>
    <property type="match status" value="1"/>
</dbReference>
<dbReference type="GO" id="GO:0042256">
    <property type="term" value="P:cytosolic ribosome assembly"/>
    <property type="evidence" value="ECO:0007669"/>
    <property type="project" value="UniProtKB-UniRule"/>
</dbReference>
<sequence length="120" mass="13541">MENISKEMVRLAFKALEDKKAEDIKVIEIGNISVIADYFVIANGNNPSQVEAMVGAVDEELTKNGYQAKRIEGVKSSGWVLMDFGDVVVHIFSKEDRLFYDLERIWRDGKDVSLDISKEA</sequence>
<dbReference type="HAMAP" id="MF_01477">
    <property type="entry name" value="Iojap_RsfS"/>
    <property type="match status" value="1"/>
</dbReference>
<dbReference type="PANTHER" id="PTHR21043">
    <property type="entry name" value="IOJAP SUPERFAMILY ORTHOLOG"/>
    <property type="match status" value="1"/>
</dbReference>
<organism evidence="3 4">
    <name type="scientific">Lachnoclostridium phytofermentans</name>
    <dbReference type="NCBI Taxonomy" id="66219"/>
    <lineage>
        <taxon>Bacteria</taxon>
        <taxon>Bacillati</taxon>
        <taxon>Bacillota</taxon>
        <taxon>Clostridia</taxon>
        <taxon>Lachnospirales</taxon>
        <taxon>Lachnospiraceae</taxon>
    </lineage>
</organism>
<dbReference type="GO" id="GO:0043023">
    <property type="term" value="F:ribosomal large subunit binding"/>
    <property type="evidence" value="ECO:0007669"/>
    <property type="project" value="TreeGrafter"/>
</dbReference>
<dbReference type="SUPFAM" id="SSF81301">
    <property type="entry name" value="Nucleotidyltransferase"/>
    <property type="match status" value="1"/>
</dbReference>
<dbReference type="GO" id="GO:0017148">
    <property type="term" value="P:negative regulation of translation"/>
    <property type="evidence" value="ECO:0007669"/>
    <property type="project" value="UniProtKB-UniRule"/>
</dbReference>
<gene>
    <name evidence="2 3" type="primary">rsfS</name>
    <name evidence="3" type="ORF">DHW61_17450</name>
</gene>
<protein>
    <recommendedName>
        <fullName evidence="2">Ribosomal silencing factor RsfS</fullName>
    </recommendedName>
</protein>
<evidence type="ECO:0000256" key="2">
    <source>
        <dbReference type="HAMAP-Rule" id="MF_01477"/>
    </source>
</evidence>
<comment type="similarity">
    <text evidence="1 2">Belongs to the Iojap/RsfS family.</text>
</comment>
<comment type="function">
    <text evidence="2">Functions as a ribosomal silencing factor. Interacts with ribosomal protein uL14 (rplN), blocking formation of intersubunit bridge B8. Prevents association of the 30S and 50S ribosomal subunits and the formation of functional ribosomes, thus repressing translation.</text>
</comment>
<evidence type="ECO:0000313" key="3">
    <source>
        <dbReference type="EMBL" id="HCL04166.1"/>
    </source>
</evidence>
<keyword evidence="2" id="KW-0810">Translation regulation</keyword>
<comment type="subunit">
    <text evidence="2">Interacts with ribosomal protein uL14 (rplN).</text>
</comment>
<dbReference type="PANTHER" id="PTHR21043:SF0">
    <property type="entry name" value="MITOCHONDRIAL ASSEMBLY OF RIBOSOMAL LARGE SUBUNIT PROTEIN 1"/>
    <property type="match status" value="1"/>
</dbReference>
<evidence type="ECO:0000313" key="4">
    <source>
        <dbReference type="Proteomes" id="UP000262969"/>
    </source>
</evidence>
<dbReference type="Proteomes" id="UP000262969">
    <property type="component" value="Unassembled WGS sequence"/>
</dbReference>
<keyword evidence="2" id="KW-0963">Cytoplasm</keyword>
<dbReference type="GO" id="GO:0090071">
    <property type="term" value="P:negative regulation of ribosome biogenesis"/>
    <property type="evidence" value="ECO:0007669"/>
    <property type="project" value="UniProtKB-UniRule"/>
</dbReference>
<comment type="caution">
    <text evidence="3">The sequence shown here is derived from an EMBL/GenBank/DDBJ whole genome shotgun (WGS) entry which is preliminary data.</text>
</comment>
<dbReference type="InterPro" id="IPR043519">
    <property type="entry name" value="NT_sf"/>
</dbReference>
<comment type="subcellular location">
    <subcellularLocation>
        <location evidence="2">Cytoplasm</location>
    </subcellularLocation>
</comment>
<proteinExistence type="inferred from homology"/>
<evidence type="ECO:0000256" key="1">
    <source>
        <dbReference type="ARBA" id="ARBA00010574"/>
    </source>
</evidence>
<reference evidence="3 4" key="1">
    <citation type="journal article" date="2018" name="Nat. Biotechnol.">
        <title>A standardized bacterial taxonomy based on genome phylogeny substantially revises the tree of life.</title>
        <authorList>
            <person name="Parks D.H."/>
            <person name="Chuvochina M."/>
            <person name="Waite D.W."/>
            <person name="Rinke C."/>
            <person name="Skarshewski A."/>
            <person name="Chaumeil P.A."/>
            <person name="Hugenholtz P."/>
        </authorList>
    </citation>
    <scope>NUCLEOTIDE SEQUENCE [LARGE SCALE GENOMIC DNA]</scope>
    <source>
        <strain evidence="3">UBA11728</strain>
    </source>
</reference>
<name>A0A3D2XB19_9FIRM</name>
<dbReference type="GO" id="GO:0005737">
    <property type="term" value="C:cytoplasm"/>
    <property type="evidence" value="ECO:0007669"/>
    <property type="project" value="UniProtKB-SubCell"/>
</dbReference>
<keyword evidence="2" id="KW-0678">Repressor</keyword>
<dbReference type="NCBIfam" id="TIGR00090">
    <property type="entry name" value="rsfS_iojap_ybeB"/>
    <property type="match status" value="1"/>
</dbReference>
<dbReference type="Gene3D" id="3.30.460.10">
    <property type="entry name" value="Beta Polymerase, domain 2"/>
    <property type="match status" value="1"/>
</dbReference>
<accession>A0A3D2XB19</accession>
<dbReference type="AlphaFoldDB" id="A0A3D2XB19"/>